<sequence>MPSSTAMILLVMAVQFACAAFFIGFFVMDLTGLRSTPSSYTLFELVQIAAGAGLVLSIVINVFLLRRVVRRSQAMEQGLMLARGAFHELLEAEFRRWDLTPAEREVALFAIKGYSNGEIAGLTGKSEGTVKSQSNAVFRKSGLGGRVALMSHFLDEMVSDASLSNAPDETPSRTEAASAS</sequence>
<dbReference type="STRING" id="1267768.BV394_12590"/>
<evidence type="ECO:0000313" key="2">
    <source>
        <dbReference type="Proteomes" id="UP000187266"/>
    </source>
</evidence>
<dbReference type="InterPro" id="IPR016032">
    <property type="entry name" value="Sig_transdc_resp-reg_C-effctor"/>
</dbReference>
<dbReference type="SMART" id="SM00421">
    <property type="entry name" value="HTH_LUXR"/>
    <property type="match status" value="1"/>
</dbReference>
<accession>A0A1U7DMA4</accession>
<dbReference type="PRINTS" id="PR00038">
    <property type="entry name" value="HTHLUXR"/>
</dbReference>
<dbReference type="AlphaFoldDB" id="A0A1U7DMA4"/>
<dbReference type="GO" id="GO:0003677">
    <property type="term" value="F:DNA binding"/>
    <property type="evidence" value="ECO:0007669"/>
    <property type="project" value="InterPro"/>
</dbReference>
<keyword evidence="2" id="KW-1185">Reference proteome</keyword>
<dbReference type="Pfam" id="PF00196">
    <property type="entry name" value="GerE"/>
    <property type="match status" value="1"/>
</dbReference>
<dbReference type="SUPFAM" id="SSF46894">
    <property type="entry name" value="C-terminal effector domain of the bipartite response regulators"/>
    <property type="match status" value="1"/>
</dbReference>
<dbReference type="InterPro" id="IPR000792">
    <property type="entry name" value="Tscrpt_reg_LuxR_C"/>
</dbReference>
<dbReference type="InterPro" id="IPR036388">
    <property type="entry name" value="WH-like_DNA-bd_sf"/>
</dbReference>
<dbReference type="EMBL" id="CP019124">
    <property type="protein sequence ID" value="APX91147.1"/>
    <property type="molecule type" value="Genomic_DNA"/>
</dbReference>
<dbReference type="GO" id="GO:0006355">
    <property type="term" value="P:regulation of DNA-templated transcription"/>
    <property type="evidence" value="ECO:0007669"/>
    <property type="project" value="InterPro"/>
</dbReference>
<name>A0A1U7DMA4_9RHOB</name>
<gene>
    <name evidence="1" type="ORF">BV394_12590</name>
</gene>
<reference evidence="1 2" key="1">
    <citation type="submission" date="2017-01" db="EMBL/GenBank/DDBJ databases">
        <title>Genomic analysis of Xuhuaishuia manganoxidans DY6-4.</title>
        <authorList>
            <person name="Wang X."/>
        </authorList>
    </citation>
    <scope>NUCLEOTIDE SEQUENCE [LARGE SCALE GENOMIC DNA]</scope>
    <source>
        <strain evidence="1 2">DY6-4</strain>
    </source>
</reference>
<protein>
    <submittedName>
        <fullName evidence="1">Uncharacterized protein</fullName>
    </submittedName>
</protein>
<evidence type="ECO:0000313" key="1">
    <source>
        <dbReference type="EMBL" id="APX91147.1"/>
    </source>
</evidence>
<proteinExistence type="predicted"/>
<accession>A0A2M9DCC1</accession>
<organism evidence="1 2">
    <name type="scientific">Brevirhabdus pacifica</name>
    <dbReference type="NCBI Taxonomy" id="1267768"/>
    <lineage>
        <taxon>Bacteria</taxon>
        <taxon>Pseudomonadati</taxon>
        <taxon>Pseudomonadota</taxon>
        <taxon>Alphaproteobacteria</taxon>
        <taxon>Rhodobacterales</taxon>
        <taxon>Paracoccaceae</taxon>
        <taxon>Brevirhabdus</taxon>
    </lineage>
</organism>
<dbReference type="Proteomes" id="UP000187266">
    <property type="component" value="Chromosome"/>
</dbReference>
<dbReference type="Gene3D" id="1.10.10.10">
    <property type="entry name" value="Winged helix-like DNA-binding domain superfamily/Winged helix DNA-binding domain"/>
    <property type="match status" value="1"/>
</dbReference>